<comment type="caution">
    <text evidence="1">The sequence shown here is derived from an EMBL/GenBank/DDBJ whole genome shotgun (WGS) entry which is preliminary data.</text>
</comment>
<dbReference type="EMBL" id="JASPKZ010009809">
    <property type="protein sequence ID" value="KAJ9576063.1"/>
    <property type="molecule type" value="Genomic_DNA"/>
</dbReference>
<organism evidence="1 2">
    <name type="scientific">Diploptera punctata</name>
    <name type="common">Pacific beetle cockroach</name>
    <dbReference type="NCBI Taxonomy" id="6984"/>
    <lineage>
        <taxon>Eukaryota</taxon>
        <taxon>Metazoa</taxon>
        <taxon>Ecdysozoa</taxon>
        <taxon>Arthropoda</taxon>
        <taxon>Hexapoda</taxon>
        <taxon>Insecta</taxon>
        <taxon>Pterygota</taxon>
        <taxon>Neoptera</taxon>
        <taxon>Polyneoptera</taxon>
        <taxon>Dictyoptera</taxon>
        <taxon>Blattodea</taxon>
        <taxon>Blaberoidea</taxon>
        <taxon>Blaberidae</taxon>
        <taxon>Diplopterinae</taxon>
        <taxon>Diploptera</taxon>
    </lineage>
</organism>
<evidence type="ECO:0000313" key="2">
    <source>
        <dbReference type="Proteomes" id="UP001233999"/>
    </source>
</evidence>
<sequence length="88" mass="10402">CNIYPGTVAAHVWSEKHNINSHTKLLKQLENTKELTIWEKNYVQKNKNRVMNFDIPMELDLVWRFFGQPQDGADIDIQLPLVQEVRPR</sequence>
<dbReference type="AlphaFoldDB" id="A0AAD7Z8S4"/>
<protein>
    <submittedName>
        <fullName evidence="1">Uncharacterized protein</fullName>
    </submittedName>
</protein>
<keyword evidence="2" id="KW-1185">Reference proteome</keyword>
<name>A0AAD7Z8S4_DIPPU</name>
<reference evidence="1" key="1">
    <citation type="journal article" date="2023" name="IScience">
        <title>Live-bearing cockroach genome reveals convergent evolutionary mechanisms linked to viviparity in insects and beyond.</title>
        <authorList>
            <person name="Fouks B."/>
            <person name="Harrison M.C."/>
            <person name="Mikhailova A.A."/>
            <person name="Marchal E."/>
            <person name="English S."/>
            <person name="Carruthers M."/>
            <person name="Jennings E.C."/>
            <person name="Chiamaka E.L."/>
            <person name="Frigard R.A."/>
            <person name="Pippel M."/>
            <person name="Attardo G.M."/>
            <person name="Benoit J.B."/>
            <person name="Bornberg-Bauer E."/>
            <person name="Tobe S.S."/>
        </authorList>
    </citation>
    <scope>NUCLEOTIDE SEQUENCE</scope>
    <source>
        <strain evidence="1">Stay&amp;Tobe</strain>
    </source>
</reference>
<evidence type="ECO:0000313" key="1">
    <source>
        <dbReference type="EMBL" id="KAJ9576063.1"/>
    </source>
</evidence>
<accession>A0AAD7Z8S4</accession>
<feature type="non-terminal residue" evidence="1">
    <location>
        <position position="1"/>
    </location>
</feature>
<gene>
    <name evidence="1" type="ORF">L9F63_007028</name>
</gene>
<reference evidence="1" key="2">
    <citation type="submission" date="2023-05" db="EMBL/GenBank/DDBJ databases">
        <authorList>
            <person name="Fouks B."/>
        </authorList>
    </citation>
    <scope>NUCLEOTIDE SEQUENCE</scope>
    <source>
        <strain evidence="1">Stay&amp;Tobe</strain>
        <tissue evidence="1">Testes</tissue>
    </source>
</reference>
<dbReference type="Proteomes" id="UP001233999">
    <property type="component" value="Unassembled WGS sequence"/>
</dbReference>
<proteinExistence type="predicted"/>
<feature type="non-terminal residue" evidence="1">
    <location>
        <position position="88"/>
    </location>
</feature>